<feature type="region of interest" description="Disordered" evidence="1">
    <location>
        <begin position="29"/>
        <end position="67"/>
    </location>
</feature>
<evidence type="ECO:0000313" key="3">
    <source>
        <dbReference type="EMBL" id="AYC38920.1"/>
    </source>
</evidence>
<sequence length="173" mass="17646">MPRWHRATGLGLLCVATVFPAAGCTTAHPDARQAAQPRHSSSARPATATSAPSTAQPSVQTPPELDVSESLAARQGMTSGGASVAFSKGRKGQTLIIAVRCQGEGKIKVAVRPVQVSFSQPCVADESSTNYNAVELTGADRGGVASVEAPSGVRWSMTIGHGAPVRAESPEGG</sequence>
<proteinExistence type="predicted"/>
<gene>
    <name evidence="3" type="ORF">DWG14_03152</name>
</gene>
<evidence type="ECO:0000256" key="2">
    <source>
        <dbReference type="SAM" id="SignalP"/>
    </source>
</evidence>
<feature type="chain" id="PRO_5042535696" description="Lipoprotein" evidence="2">
    <location>
        <begin position="22"/>
        <end position="173"/>
    </location>
</feature>
<dbReference type="EMBL" id="CP032427">
    <property type="protein sequence ID" value="AYC38920.1"/>
    <property type="molecule type" value="Genomic_DNA"/>
</dbReference>
<dbReference type="Proteomes" id="UP000265765">
    <property type="component" value="Chromosome"/>
</dbReference>
<evidence type="ECO:0000313" key="4">
    <source>
        <dbReference type="Proteomes" id="UP000265765"/>
    </source>
</evidence>
<protein>
    <recommendedName>
        <fullName evidence="5">Lipoprotein</fullName>
    </recommendedName>
</protein>
<accession>A0AAI8L073</accession>
<feature type="compositionally biased region" description="Low complexity" evidence="1">
    <location>
        <begin position="40"/>
        <end position="58"/>
    </location>
</feature>
<feature type="signal peptide" evidence="2">
    <location>
        <begin position="1"/>
        <end position="21"/>
    </location>
</feature>
<name>A0AAI8L073_9ACTN</name>
<reference evidence="3 4" key="1">
    <citation type="submission" date="2018-09" db="EMBL/GenBank/DDBJ databases">
        <title>Production of Trimethoprim by Streptomyces sp. 3E-1.</title>
        <authorList>
            <person name="Kang H.J."/>
            <person name="Kim S.B."/>
        </authorList>
    </citation>
    <scope>NUCLEOTIDE SEQUENCE [LARGE SCALE GENOMIC DNA]</scope>
    <source>
        <strain evidence="3 4">3E-1</strain>
    </source>
</reference>
<keyword evidence="2" id="KW-0732">Signal</keyword>
<evidence type="ECO:0000256" key="1">
    <source>
        <dbReference type="SAM" id="MobiDB-lite"/>
    </source>
</evidence>
<dbReference type="KEGG" id="sge:DWG14_03152"/>
<evidence type="ECO:0008006" key="5">
    <source>
        <dbReference type="Google" id="ProtNLM"/>
    </source>
</evidence>
<dbReference type="AlphaFoldDB" id="A0AAI8L073"/>
<organism evidence="3 4">
    <name type="scientific">Streptomyces griseorubiginosus</name>
    <dbReference type="NCBI Taxonomy" id="67304"/>
    <lineage>
        <taxon>Bacteria</taxon>
        <taxon>Bacillati</taxon>
        <taxon>Actinomycetota</taxon>
        <taxon>Actinomycetes</taxon>
        <taxon>Kitasatosporales</taxon>
        <taxon>Streptomycetaceae</taxon>
        <taxon>Streptomyces</taxon>
    </lineage>
</organism>